<proteinExistence type="predicted"/>
<reference evidence="2 3" key="1">
    <citation type="submission" date="2019-05" db="EMBL/GenBank/DDBJ databases">
        <title>Another draft genome of Portunus trituberculatus and its Hox gene families provides insights of decapod evolution.</title>
        <authorList>
            <person name="Jeong J.-H."/>
            <person name="Song I."/>
            <person name="Kim S."/>
            <person name="Choi T."/>
            <person name="Kim D."/>
            <person name="Ryu S."/>
            <person name="Kim W."/>
        </authorList>
    </citation>
    <scope>NUCLEOTIDE SEQUENCE [LARGE SCALE GENOMIC DNA]</scope>
    <source>
        <tissue evidence="2">Muscle</tissue>
    </source>
</reference>
<dbReference type="Pfam" id="PF01425">
    <property type="entry name" value="Amidase"/>
    <property type="match status" value="1"/>
</dbReference>
<protein>
    <submittedName>
        <fullName evidence="2">Glutamyl-tRNA(Gln) amidotransferase subunit A, mitochondrial</fullName>
    </submittedName>
</protein>
<keyword evidence="2" id="KW-0808">Transferase</keyword>
<dbReference type="Proteomes" id="UP000324222">
    <property type="component" value="Unassembled WGS sequence"/>
</dbReference>
<dbReference type="OrthoDB" id="421993at2759"/>
<dbReference type="GO" id="GO:0070681">
    <property type="term" value="P:glutaminyl-tRNAGln biosynthesis via transamidation"/>
    <property type="evidence" value="ECO:0007669"/>
    <property type="project" value="TreeGrafter"/>
</dbReference>
<evidence type="ECO:0000259" key="1">
    <source>
        <dbReference type="Pfam" id="PF01425"/>
    </source>
</evidence>
<dbReference type="GO" id="GO:0032543">
    <property type="term" value="P:mitochondrial translation"/>
    <property type="evidence" value="ECO:0007669"/>
    <property type="project" value="TreeGrafter"/>
</dbReference>
<dbReference type="GO" id="GO:0030956">
    <property type="term" value="C:glutamyl-tRNA(Gln) amidotransferase complex"/>
    <property type="evidence" value="ECO:0007669"/>
    <property type="project" value="TreeGrafter"/>
</dbReference>
<dbReference type="EMBL" id="VSRR010000222">
    <property type="protein sequence ID" value="MPC12556.1"/>
    <property type="molecule type" value="Genomic_DNA"/>
</dbReference>
<dbReference type="InterPro" id="IPR000120">
    <property type="entry name" value="Amidase"/>
</dbReference>
<name>A0A5B7CW65_PORTR</name>
<dbReference type="PANTHER" id="PTHR11895">
    <property type="entry name" value="TRANSAMIDASE"/>
    <property type="match status" value="1"/>
</dbReference>
<sequence length="190" mass="19972">MNLLGAGVGEVRAGLVQKVVSAVEVCEAAIKRQAVVSSLRPFITPTQDTAREAAQRAHRRYEEGKPMGPLDGIPVAIKDNFCTKGITTTCGSNMLRHYIPPYSATVVERLLSAGAVLVGKTNLDEFGMGSGTIDSSFGGSRNVYRSGIQYELTGTEEKYPTSGLEHDDWVVTGGSSGGSALSVATGTAFV</sequence>
<dbReference type="InterPro" id="IPR023631">
    <property type="entry name" value="Amidase_dom"/>
</dbReference>
<dbReference type="GO" id="GO:0050567">
    <property type="term" value="F:glutaminyl-tRNA synthase (glutamine-hydrolyzing) activity"/>
    <property type="evidence" value="ECO:0007669"/>
    <property type="project" value="TreeGrafter"/>
</dbReference>
<dbReference type="AlphaFoldDB" id="A0A5B7CW65"/>
<evidence type="ECO:0000313" key="3">
    <source>
        <dbReference type="Proteomes" id="UP000324222"/>
    </source>
</evidence>
<organism evidence="2 3">
    <name type="scientific">Portunus trituberculatus</name>
    <name type="common">Swimming crab</name>
    <name type="synonym">Neptunus trituberculatus</name>
    <dbReference type="NCBI Taxonomy" id="210409"/>
    <lineage>
        <taxon>Eukaryota</taxon>
        <taxon>Metazoa</taxon>
        <taxon>Ecdysozoa</taxon>
        <taxon>Arthropoda</taxon>
        <taxon>Crustacea</taxon>
        <taxon>Multicrustacea</taxon>
        <taxon>Malacostraca</taxon>
        <taxon>Eumalacostraca</taxon>
        <taxon>Eucarida</taxon>
        <taxon>Decapoda</taxon>
        <taxon>Pleocyemata</taxon>
        <taxon>Brachyura</taxon>
        <taxon>Eubrachyura</taxon>
        <taxon>Portunoidea</taxon>
        <taxon>Portunidae</taxon>
        <taxon>Portuninae</taxon>
        <taxon>Portunus</taxon>
    </lineage>
</organism>
<dbReference type="PANTHER" id="PTHR11895:SF7">
    <property type="entry name" value="GLUTAMYL-TRNA(GLN) AMIDOTRANSFERASE SUBUNIT A, MITOCHONDRIAL"/>
    <property type="match status" value="1"/>
</dbReference>
<feature type="domain" description="Amidase" evidence="1">
    <location>
        <begin position="24"/>
        <end position="144"/>
    </location>
</feature>
<gene>
    <name evidence="2" type="primary">gatA</name>
    <name evidence="2" type="ORF">E2C01_005256</name>
</gene>
<dbReference type="GO" id="GO:0016740">
    <property type="term" value="F:transferase activity"/>
    <property type="evidence" value="ECO:0007669"/>
    <property type="project" value="UniProtKB-KW"/>
</dbReference>
<dbReference type="SUPFAM" id="SSF75304">
    <property type="entry name" value="Amidase signature (AS) enzymes"/>
    <property type="match status" value="1"/>
</dbReference>
<evidence type="ECO:0000313" key="2">
    <source>
        <dbReference type="EMBL" id="MPC12556.1"/>
    </source>
</evidence>
<dbReference type="GO" id="GO:0005739">
    <property type="term" value="C:mitochondrion"/>
    <property type="evidence" value="ECO:0007669"/>
    <property type="project" value="TreeGrafter"/>
</dbReference>
<dbReference type="Gene3D" id="3.90.1300.10">
    <property type="entry name" value="Amidase signature (AS) domain"/>
    <property type="match status" value="1"/>
</dbReference>
<dbReference type="InterPro" id="IPR036928">
    <property type="entry name" value="AS_sf"/>
</dbReference>
<accession>A0A5B7CW65</accession>
<keyword evidence="3" id="KW-1185">Reference proteome</keyword>
<comment type="caution">
    <text evidence="2">The sequence shown here is derived from an EMBL/GenBank/DDBJ whole genome shotgun (WGS) entry which is preliminary data.</text>
</comment>